<dbReference type="GeneID" id="17359001"/>
<dbReference type="OMA" id="DMKHERE"/>
<protein>
    <submittedName>
        <fullName evidence="2">Uncharacterized protein</fullName>
    </submittedName>
</protein>
<name>E1Z2E3_CHLVA</name>
<feature type="region of interest" description="Disordered" evidence="1">
    <location>
        <begin position="1"/>
        <end position="140"/>
    </location>
</feature>
<organism evidence="3">
    <name type="scientific">Chlorella variabilis</name>
    <name type="common">Green alga</name>
    <dbReference type="NCBI Taxonomy" id="554065"/>
    <lineage>
        <taxon>Eukaryota</taxon>
        <taxon>Viridiplantae</taxon>
        <taxon>Chlorophyta</taxon>
        <taxon>core chlorophytes</taxon>
        <taxon>Trebouxiophyceae</taxon>
        <taxon>Chlorellales</taxon>
        <taxon>Chlorellaceae</taxon>
        <taxon>Chlorella clade</taxon>
        <taxon>Chlorella</taxon>
    </lineage>
</organism>
<dbReference type="RefSeq" id="XP_005852089.1">
    <property type="nucleotide sequence ID" value="XM_005852027.1"/>
</dbReference>
<dbReference type="InterPro" id="IPR012479">
    <property type="entry name" value="SAP30BP"/>
</dbReference>
<dbReference type="EMBL" id="GL433835">
    <property type="protein sequence ID" value="EFN59987.1"/>
    <property type="molecule type" value="Genomic_DNA"/>
</dbReference>
<sequence length="322" mass="33453">MSGLGNLLGAYGSEDEDEEQEEEQQAAETQQTGQVTLLRENSGAGLDLSHLTSAPAARPVEADTAAAKAGAGELLRPQSAASEQRDEGGAGPAEGPAPMDADGELQAAGGGGEQPPATADDPLSLLPPEMREPPEGECDPAAKVASWLHVQRTRGKYINDEIRKSRGYRNPEFFAKMVEHLEIQQYGTSFAPEVFDPSALPPEDYLDALQKEWTAEEERRKAARAAGQGRVEFLKSASQPSLVGTTLKPGLNQPGVLQPAPAYPPPSLAVAAAAAQAKAAAVAAAAQQQHAQAGLSAAAAVAAAQAKAAQLAAQITANMQRR</sequence>
<dbReference type="GO" id="GO:0005634">
    <property type="term" value="C:nucleus"/>
    <property type="evidence" value="ECO:0007669"/>
    <property type="project" value="TreeGrafter"/>
</dbReference>
<dbReference type="STRING" id="554065.E1Z2E3"/>
<dbReference type="KEGG" id="cvr:CHLNCDRAFT_133119"/>
<dbReference type="Pfam" id="PF07818">
    <property type="entry name" value="HCNGP"/>
    <property type="match status" value="1"/>
</dbReference>
<gene>
    <name evidence="2" type="ORF">CHLNCDRAFT_133119</name>
</gene>
<evidence type="ECO:0000313" key="3">
    <source>
        <dbReference type="Proteomes" id="UP000008141"/>
    </source>
</evidence>
<dbReference type="PANTHER" id="PTHR13464">
    <property type="entry name" value="TRANSCRIPTIONAL REGULATOR PROTEIN HCNGP"/>
    <property type="match status" value="1"/>
</dbReference>
<reference evidence="2 3" key="1">
    <citation type="journal article" date="2010" name="Plant Cell">
        <title>The Chlorella variabilis NC64A genome reveals adaptation to photosymbiosis, coevolution with viruses, and cryptic sex.</title>
        <authorList>
            <person name="Blanc G."/>
            <person name="Duncan G."/>
            <person name="Agarkova I."/>
            <person name="Borodovsky M."/>
            <person name="Gurnon J."/>
            <person name="Kuo A."/>
            <person name="Lindquist E."/>
            <person name="Lucas S."/>
            <person name="Pangilinan J."/>
            <person name="Polle J."/>
            <person name="Salamov A."/>
            <person name="Terry A."/>
            <person name="Yamada T."/>
            <person name="Dunigan D.D."/>
            <person name="Grigoriev I.V."/>
            <person name="Claverie J.M."/>
            <person name="Van Etten J.L."/>
        </authorList>
    </citation>
    <scope>NUCLEOTIDE SEQUENCE [LARGE SCALE GENOMIC DNA]</scope>
    <source>
        <strain evidence="2 3">NC64A</strain>
    </source>
</reference>
<feature type="compositionally biased region" description="Low complexity" evidence="1">
    <location>
        <begin position="93"/>
        <end position="107"/>
    </location>
</feature>
<dbReference type="PANTHER" id="PTHR13464:SF0">
    <property type="entry name" value="SAP30-BINDING PROTEIN"/>
    <property type="match status" value="1"/>
</dbReference>
<dbReference type="OrthoDB" id="530175at2759"/>
<accession>E1Z2E3</accession>
<dbReference type="eggNOG" id="KOG2959">
    <property type="taxonomic scope" value="Eukaryota"/>
</dbReference>
<dbReference type="GO" id="GO:0006355">
    <property type="term" value="P:regulation of DNA-templated transcription"/>
    <property type="evidence" value="ECO:0007669"/>
    <property type="project" value="InterPro"/>
</dbReference>
<evidence type="ECO:0000256" key="1">
    <source>
        <dbReference type="SAM" id="MobiDB-lite"/>
    </source>
</evidence>
<keyword evidence="3" id="KW-1185">Reference proteome</keyword>
<dbReference type="InParanoid" id="E1Z2E3"/>
<proteinExistence type="predicted"/>
<feature type="compositionally biased region" description="Acidic residues" evidence="1">
    <location>
        <begin position="13"/>
        <end position="25"/>
    </location>
</feature>
<dbReference type="Proteomes" id="UP000008141">
    <property type="component" value="Unassembled WGS sequence"/>
</dbReference>
<feature type="compositionally biased region" description="Low complexity" evidence="1">
    <location>
        <begin position="62"/>
        <end position="71"/>
    </location>
</feature>
<evidence type="ECO:0000313" key="2">
    <source>
        <dbReference type="EMBL" id="EFN59987.1"/>
    </source>
</evidence>
<dbReference type="AlphaFoldDB" id="E1Z2E3"/>